<organism evidence="2 3">
    <name type="scientific">Clostridium senegalense</name>
    <dbReference type="NCBI Taxonomy" id="1465809"/>
    <lineage>
        <taxon>Bacteria</taxon>
        <taxon>Bacillati</taxon>
        <taxon>Bacillota</taxon>
        <taxon>Clostridia</taxon>
        <taxon>Eubacteriales</taxon>
        <taxon>Clostridiaceae</taxon>
        <taxon>Clostridium</taxon>
    </lineage>
</organism>
<keyword evidence="1" id="KW-1133">Transmembrane helix</keyword>
<dbReference type="Pfam" id="PF14209">
    <property type="entry name" value="DUF4321"/>
    <property type="match status" value="1"/>
</dbReference>
<dbReference type="InterPro" id="IPR025470">
    <property type="entry name" value="DUF4321"/>
</dbReference>
<comment type="caution">
    <text evidence="2">The sequence shown here is derived from an EMBL/GenBank/DDBJ whole genome shotgun (WGS) entry which is preliminary data.</text>
</comment>
<accession>A0A6M0GXN9</accession>
<dbReference type="EMBL" id="JAAGPU010000001">
    <property type="protein sequence ID" value="NEU03366.1"/>
    <property type="molecule type" value="Genomic_DNA"/>
</dbReference>
<sequence length="86" mass="9653">MKSSDKKAKEYIFVILLACISGSFIGEVLSKSVSFLDILGLSYFIGLKQPILLDLKVISITFGLQFKLNLMSIICIIVAMILFRKY</sequence>
<dbReference type="AlphaFoldDB" id="A0A6M0GXN9"/>
<keyword evidence="1" id="KW-0812">Transmembrane</keyword>
<keyword evidence="1" id="KW-0472">Membrane</keyword>
<dbReference type="Proteomes" id="UP000481872">
    <property type="component" value="Unassembled WGS sequence"/>
</dbReference>
<evidence type="ECO:0000313" key="2">
    <source>
        <dbReference type="EMBL" id="NEU03366.1"/>
    </source>
</evidence>
<feature type="transmembrane region" description="Helical" evidence="1">
    <location>
        <begin position="57"/>
        <end position="83"/>
    </location>
</feature>
<feature type="transmembrane region" description="Helical" evidence="1">
    <location>
        <begin position="12"/>
        <end position="45"/>
    </location>
</feature>
<proteinExistence type="predicted"/>
<keyword evidence="3" id="KW-1185">Reference proteome</keyword>
<name>A0A6M0GXN9_9CLOT</name>
<evidence type="ECO:0000313" key="3">
    <source>
        <dbReference type="Proteomes" id="UP000481872"/>
    </source>
</evidence>
<dbReference type="RefSeq" id="WP_010292695.1">
    <property type="nucleotide sequence ID" value="NZ_CABKRL010000001.1"/>
</dbReference>
<protein>
    <submittedName>
        <fullName evidence="2">DUF4321 domain-containing protein</fullName>
    </submittedName>
</protein>
<gene>
    <name evidence="2" type="ORF">G3M99_00570</name>
</gene>
<evidence type="ECO:0000256" key="1">
    <source>
        <dbReference type="SAM" id="Phobius"/>
    </source>
</evidence>
<reference evidence="2 3" key="1">
    <citation type="submission" date="2020-02" db="EMBL/GenBank/DDBJ databases">
        <title>Genome assembly of a novel Clostridium senegalense strain.</title>
        <authorList>
            <person name="Gupta T.B."/>
            <person name="Jauregui R."/>
            <person name="Maclean P."/>
            <person name="Nawarathana A."/>
            <person name="Brightwell G."/>
        </authorList>
    </citation>
    <scope>NUCLEOTIDE SEQUENCE [LARGE SCALE GENOMIC DNA]</scope>
    <source>
        <strain evidence="2 3">AGRFS4</strain>
    </source>
</reference>